<dbReference type="PANTHER" id="PTHR33156:SF48">
    <property type="entry name" value="PROTEIN NUCLEAR FUSION DEFECTIVE 6, MITOCHONDRIAL"/>
    <property type="match status" value="1"/>
</dbReference>
<dbReference type="InterPro" id="IPR043459">
    <property type="entry name" value="NFD6/NOXY2-like"/>
</dbReference>
<dbReference type="GO" id="GO:0005739">
    <property type="term" value="C:mitochondrion"/>
    <property type="evidence" value="ECO:0007669"/>
    <property type="project" value="TreeGrafter"/>
</dbReference>
<proteinExistence type="predicted"/>
<protein>
    <recommendedName>
        <fullName evidence="3">Protein NUCLEAR FUSION DEFECTIVE 6, chloroplastic/mitochondrial-like</fullName>
    </recommendedName>
</protein>
<keyword evidence="2" id="KW-1185">Reference proteome</keyword>
<dbReference type="EMBL" id="JBAMMX010000021">
    <property type="protein sequence ID" value="KAK6919633.1"/>
    <property type="molecule type" value="Genomic_DNA"/>
</dbReference>
<reference evidence="1 2" key="1">
    <citation type="submission" date="2023-12" db="EMBL/GenBank/DDBJ databases">
        <title>A high-quality genome assembly for Dillenia turbinata (Dilleniales).</title>
        <authorList>
            <person name="Chanderbali A."/>
        </authorList>
    </citation>
    <scope>NUCLEOTIDE SEQUENCE [LARGE SCALE GENOMIC DNA]</scope>
    <source>
        <strain evidence="1">LSX21</strain>
        <tissue evidence="1">Leaf</tissue>
    </source>
</reference>
<organism evidence="1 2">
    <name type="scientific">Dillenia turbinata</name>
    <dbReference type="NCBI Taxonomy" id="194707"/>
    <lineage>
        <taxon>Eukaryota</taxon>
        <taxon>Viridiplantae</taxon>
        <taxon>Streptophyta</taxon>
        <taxon>Embryophyta</taxon>
        <taxon>Tracheophyta</taxon>
        <taxon>Spermatophyta</taxon>
        <taxon>Magnoliopsida</taxon>
        <taxon>eudicotyledons</taxon>
        <taxon>Gunneridae</taxon>
        <taxon>Pentapetalae</taxon>
        <taxon>Dilleniales</taxon>
        <taxon>Dilleniaceae</taxon>
        <taxon>Dillenia</taxon>
    </lineage>
</organism>
<accession>A0AAN8V1F0</accession>
<comment type="caution">
    <text evidence="1">The sequence shown here is derived from an EMBL/GenBank/DDBJ whole genome shotgun (WGS) entry which is preliminary data.</text>
</comment>
<evidence type="ECO:0008006" key="3">
    <source>
        <dbReference type="Google" id="ProtNLM"/>
    </source>
</evidence>
<dbReference type="PANTHER" id="PTHR33156">
    <property type="entry name" value="OS02G0230000 PROTEIN"/>
    <property type="match status" value="1"/>
</dbReference>
<sequence>MAFAAAARSVFRSTSTRTAAAAVRAASHAKPPRSTFRIPSSNQPLFNRFFRCPAELSVCIESMLPHHTATASALMTSMLSISQRSYGWLPEVCPLQHDVVHNIPVQPVK</sequence>
<name>A0AAN8V1F0_9MAGN</name>
<evidence type="ECO:0000313" key="1">
    <source>
        <dbReference type="EMBL" id="KAK6919633.1"/>
    </source>
</evidence>
<evidence type="ECO:0000313" key="2">
    <source>
        <dbReference type="Proteomes" id="UP001370490"/>
    </source>
</evidence>
<dbReference type="Proteomes" id="UP001370490">
    <property type="component" value="Unassembled WGS sequence"/>
</dbReference>
<gene>
    <name evidence="1" type="ORF">RJ641_015537</name>
</gene>
<dbReference type="AlphaFoldDB" id="A0AAN8V1F0"/>